<reference evidence="3" key="1">
    <citation type="submission" date="2022-07" db="EMBL/GenBank/DDBJ databases">
        <title>Phylogenomic reconstructions and comparative analyses of Kickxellomycotina fungi.</title>
        <authorList>
            <person name="Reynolds N.K."/>
            <person name="Stajich J.E."/>
            <person name="Barry K."/>
            <person name="Grigoriev I.V."/>
            <person name="Crous P."/>
            <person name="Smith M.E."/>
        </authorList>
    </citation>
    <scope>NUCLEOTIDE SEQUENCE</scope>
    <source>
        <strain evidence="3">BCRC 34882</strain>
    </source>
</reference>
<feature type="region of interest" description="Disordered" evidence="1">
    <location>
        <begin position="290"/>
        <end position="317"/>
    </location>
</feature>
<dbReference type="Gene3D" id="3.40.50.10330">
    <property type="entry name" value="Probable inorganic polyphosphate/atp-NAD kinase, domain 1"/>
    <property type="match status" value="1"/>
</dbReference>
<proteinExistence type="predicted"/>
<feature type="compositionally biased region" description="Polar residues" evidence="1">
    <location>
        <begin position="836"/>
        <end position="846"/>
    </location>
</feature>
<feature type="region of interest" description="Disordered" evidence="1">
    <location>
        <begin position="1"/>
        <end position="22"/>
    </location>
</feature>
<dbReference type="Proteomes" id="UP001151295">
    <property type="component" value="Unassembled WGS sequence"/>
</dbReference>
<feature type="region of interest" description="Disordered" evidence="1">
    <location>
        <begin position="564"/>
        <end position="588"/>
    </location>
</feature>
<dbReference type="InterPro" id="IPR017438">
    <property type="entry name" value="ATP-NAD_kinase_N"/>
</dbReference>
<feature type="region of interest" description="Disordered" evidence="1">
    <location>
        <begin position="874"/>
        <end position="897"/>
    </location>
</feature>
<evidence type="ECO:0000256" key="1">
    <source>
        <dbReference type="SAM" id="MobiDB-lite"/>
    </source>
</evidence>
<dbReference type="SUPFAM" id="SSF111331">
    <property type="entry name" value="NAD kinase/diacylglycerol kinase-like"/>
    <property type="match status" value="1"/>
</dbReference>
<feature type="domain" description="DAGKc" evidence="2">
    <location>
        <begin position="343"/>
        <end position="438"/>
    </location>
</feature>
<protein>
    <recommendedName>
        <fullName evidence="2">DAGKc domain-containing protein</fullName>
    </recommendedName>
</protein>
<evidence type="ECO:0000313" key="3">
    <source>
        <dbReference type="EMBL" id="KAJ1992370.1"/>
    </source>
</evidence>
<gene>
    <name evidence="3" type="ORF">EDC05_002868</name>
</gene>
<feature type="compositionally biased region" description="Low complexity" evidence="1">
    <location>
        <begin position="1014"/>
        <end position="1032"/>
    </location>
</feature>
<dbReference type="EMBL" id="JANBQD010000028">
    <property type="protein sequence ID" value="KAJ1992370.1"/>
    <property type="molecule type" value="Genomic_DNA"/>
</dbReference>
<dbReference type="PROSITE" id="PS50146">
    <property type="entry name" value="DAGK"/>
    <property type="match status" value="1"/>
</dbReference>
<dbReference type="PANTHER" id="PTHR11255">
    <property type="entry name" value="DIACYLGLYCEROL KINASE"/>
    <property type="match status" value="1"/>
</dbReference>
<dbReference type="InterPro" id="IPR016064">
    <property type="entry name" value="NAD/diacylglycerol_kinase_sf"/>
</dbReference>
<feature type="compositionally biased region" description="Low complexity" evidence="1">
    <location>
        <begin position="847"/>
        <end position="861"/>
    </location>
</feature>
<feature type="region of interest" description="Disordered" evidence="1">
    <location>
        <begin position="834"/>
        <end position="861"/>
    </location>
</feature>
<keyword evidence="4" id="KW-1185">Reference proteome</keyword>
<organism evidence="3 4">
    <name type="scientific">Coemansia umbellata</name>
    <dbReference type="NCBI Taxonomy" id="1424467"/>
    <lineage>
        <taxon>Eukaryota</taxon>
        <taxon>Fungi</taxon>
        <taxon>Fungi incertae sedis</taxon>
        <taxon>Zoopagomycota</taxon>
        <taxon>Kickxellomycotina</taxon>
        <taxon>Kickxellomycetes</taxon>
        <taxon>Kickxellales</taxon>
        <taxon>Kickxellaceae</taxon>
        <taxon>Coemansia</taxon>
    </lineage>
</organism>
<evidence type="ECO:0000259" key="2">
    <source>
        <dbReference type="PROSITE" id="PS50146"/>
    </source>
</evidence>
<name>A0ABQ8PMS7_9FUNG</name>
<dbReference type="InterPro" id="IPR037607">
    <property type="entry name" value="DGK"/>
</dbReference>
<evidence type="ECO:0000313" key="4">
    <source>
        <dbReference type="Proteomes" id="UP001151295"/>
    </source>
</evidence>
<dbReference type="PANTHER" id="PTHR11255:SF121">
    <property type="entry name" value="DIACYLGLYCEROL KINASE (ATP)"/>
    <property type="match status" value="1"/>
</dbReference>
<accession>A0ABQ8PMS7</accession>
<sequence length="1115" mass="120916">MAEQHAQSNAAPPPVAATTAQDIFSSSIPQASAVSTAPASIKPLKSSKTVAISEGALAMEAGKHSSSDAAGALPHAKTLFSLASAEKLKKSAAGSTSTRSSVYETFGGNDTGKAPFSLPIGDVSAATFLAHCYEQLMKDSASIHSDGVFGPIVAPPQLPNSGILPAGTAPAALGKILMNQALDEPLTYVFIFTNPRSGNQQGRNLMDMALRNFRLRDRPEVQVQIYDVTDENSQKEGLHYLHQLQLRQGDRLLKTAFPELFNDFACGTLRVRPSPKMFSDRVEDQVYQQTAAGASTASPNNADAEAEAEAEADVNSNSSSWEEWITEAAAQLQSGLNGFTDAEIAERLERAQESAIKLHVWSAGGDGTVSATLEAMMLYGIDVGRLYFSCIPFGTGNDFADALGWGRSVPGNAVGESMKMLNKIITERLDGYTCKLDIYEITFTTYDDGHIKHVEKNMFEKPGMKRHKCLMIDYFSLGVQGFVGSSFELHRPGKRALNILMYTVAAAKWVFLKKFPPINEALESISTVPDHIMHDPKLTDADRAQWLEMASEAERRQVLLSRVAGPRKRSGGRKMTWTKEPKARRTATARDFGEGVDEDVPVIQNKPIEIDIQNVARFWGRNIDVWTRADQDCKRRGLSNTTGVTDERTWTPQYAGDGKVELFGVRNVGDYALNQMPGRKSYRITRLAQMESPLALHFREPKNYPPRSRNLLTDHKSIEQGLLYSMCDGEFIEMYHPRDIIITRKVTLKAVGRSPESSRIVLDTIKNDGLDAVQMDATASASRTHTGQQPDVSNYVSSPFMRIFGLGRNAHVDTTSDAQKVLGKGAAGSILEIKSQDANGSTTGNVSPTKPLSPSSSTRRSTFSSIRNSLFRSWPSSQPNVNGIKDSNSSSSSVASSKSNTFKSATISSPPQGFAPRRNQLATVHETSPLRLRQSLNDLRVSSTSPVADGLSSVKGASISSDLVMPSTNLVHSSRSKSLDLNHSYTYDGVTNSQTEVVAIPGKATDKVHGNDVSQDSMLSSGESSSTNSTASADENGEVELDFRSISGISEHSDEGSTMPNTRLVSTAATNGKRDSAQEPTTPVSPNHCLMILGKDLVDSLEAFTSPDHLLQAKR</sequence>
<dbReference type="Pfam" id="PF00781">
    <property type="entry name" value="DAGK_cat"/>
    <property type="match status" value="1"/>
</dbReference>
<feature type="region of interest" description="Disordered" evidence="1">
    <location>
        <begin position="1003"/>
        <end position="1039"/>
    </location>
</feature>
<dbReference type="InterPro" id="IPR001206">
    <property type="entry name" value="Diacylglycerol_kinase_cat_dom"/>
</dbReference>
<feature type="compositionally biased region" description="Low complexity" evidence="1">
    <location>
        <begin position="887"/>
        <end position="897"/>
    </location>
</feature>
<comment type="caution">
    <text evidence="3">The sequence shown here is derived from an EMBL/GenBank/DDBJ whole genome shotgun (WGS) entry which is preliminary data.</text>
</comment>